<evidence type="ECO:0000313" key="7">
    <source>
        <dbReference type="EMBL" id="EKK00631.1"/>
    </source>
</evidence>
<evidence type="ECO:0000259" key="6">
    <source>
        <dbReference type="Pfam" id="PF00884"/>
    </source>
</evidence>
<dbReference type="GO" id="GO:0046872">
    <property type="term" value="F:metal ion binding"/>
    <property type="evidence" value="ECO:0007669"/>
    <property type="project" value="UniProtKB-KW"/>
</dbReference>
<dbReference type="SUPFAM" id="SSF53649">
    <property type="entry name" value="Alkaline phosphatase-like"/>
    <property type="match status" value="1"/>
</dbReference>
<evidence type="ECO:0000256" key="5">
    <source>
        <dbReference type="SAM" id="SignalP"/>
    </source>
</evidence>
<keyword evidence="2" id="KW-0479">Metal-binding</keyword>
<feature type="domain" description="Sulfatase N-terminal" evidence="6">
    <location>
        <begin position="65"/>
        <end position="312"/>
    </location>
</feature>
<dbReference type="InterPro" id="IPR017850">
    <property type="entry name" value="Alkaline_phosphatase_core_sf"/>
</dbReference>
<comment type="caution">
    <text evidence="7">The sequence shown here is derived from an EMBL/GenBank/DDBJ whole genome shotgun (WGS) entry which is preliminary data.</text>
</comment>
<reference evidence="7 8" key="1">
    <citation type="journal article" date="2013" name="Mar. Genomics">
        <title>Expression of sulfatases in Rhodopirellula baltica and the diversity of sulfatases in the genus Rhodopirellula.</title>
        <authorList>
            <person name="Wegner C.E."/>
            <person name="Richter-Heitmann T."/>
            <person name="Klindworth A."/>
            <person name="Klockow C."/>
            <person name="Richter M."/>
            <person name="Achstetter T."/>
            <person name="Glockner F.O."/>
            <person name="Harder J."/>
        </authorList>
    </citation>
    <scope>NUCLEOTIDE SEQUENCE [LARGE SCALE GENOMIC DNA]</scope>
    <source>
        <strain evidence="7 8">SH28</strain>
    </source>
</reference>
<sequence length="322" mass="35870">MKSFYVIAAAICCFGMSALTAEDVPNDGSVLPFPPEPMASVTKPRLQDSTMKWPEPDQLLPADAPNVLVVLVDDVGFGISETFGGEVHTPTLTKLANEGLKYNCFHTTSICSPTRAALLTGRNHTCVSSGTIAERAVAFDGYTGVIPKTAATFAEVLKQYGYHTSAFGKWHNTPATETTGIGPKDRWPNGYGFEHFYGFLAGETSQWEPRLVENYNYVEPPVDEKYHLTEDLVDQALGWLDKRQSFAPEKPFLMYWAPGAVHGPHHIFPEWADKYKGKFDDGWDAYRQRVFKRQLEMGIIPPGTELTPRDKTMAAWDDIPED</sequence>
<dbReference type="PANTHER" id="PTHR42693:SF43">
    <property type="entry name" value="BLL2667 PROTEIN"/>
    <property type="match status" value="1"/>
</dbReference>
<evidence type="ECO:0000256" key="3">
    <source>
        <dbReference type="ARBA" id="ARBA00022801"/>
    </source>
</evidence>
<keyword evidence="3" id="KW-0378">Hydrolase</keyword>
<dbReference type="PROSITE" id="PS00523">
    <property type="entry name" value="SULFATASE_1"/>
    <property type="match status" value="1"/>
</dbReference>
<dbReference type="GO" id="GO:0016787">
    <property type="term" value="F:hydrolase activity"/>
    <property type="evidence" value="ECO:0007669"/>
    <property type="project" value="UniProtKB-KW"/>
</dbReference>
<feature type="signal peptide" evidence="5">
    <location>
        <begin position="1"/>
        <end position="21"/>
    </location>
</feature>
<proteinExistence type="inferred from homology"/>
<dbReference type="PATRIC" id="fig|993517.3.peg.4430"/>
<accession>K5E4B2</accession>
<name>K5E4B2_RHOBT</name>
<feature type="chain" id="PRO_5003883069" evidence="5">
    <location>
        <begin position="22"/>
        <end position="322"/>
    </location>
</feature>
<dbReference type="InterPro" id="IPR050738">
    <property type="entry name" value="Sulfatase"/>
</dbReference>
<protein>
    <submittedName>
        <fullName evidence="7">Arylsulfatase</fullName>
    </submittedName>
</protein>
<keyword evidence="4" id="KW-0106">Calcium</keyword>
<comment type="similarity">
    <text evidence="1">Belongs to the sulfatase family.</text>
</comment>
<dbReference type="AlphaFoldDB" id="K5E4B2"/>
<dbReference type="Gene3D" id="3.40.720.10">
    <property type="entry name" value="Alkaline Phosphatase, subunit A"/>
    <property type="match status" value="1"/>
</dbReference>
<dbReference type="Pfam" id="PF00884">
    <property type="entry name" value="Sulfatase"/>
    <property type="match status" value="1"/>
</dbReference>
<dbReference type="PANTHER" id="PTHR42693">
    <property type="entry name" value="ARYLSULFATASE FAMILY MEMBER"/>
    <property type="match status" value="1"/>
</dbReference>
<keyword evidence="5" id="KW-0732">Signal</keyword>
<dbReference type="EMBL" id="AMCW01000117">
    <property type="protein sequence ID" value="EKK00631.1"/>
    <property type="molecule type" value="Genomic_DNA"/>
</dbReference>
<dbReference type="InterPro" id="IPR000917">
    <property type="entry name" value="Sulfatase_N"/>
</dbReference>
<dbReference type="InterPro" id="IPR024607">
    <property type="entry name" value="Sulfatase_CS"/>
</dbReference>
<evidence type="ECO:0000256" key="4">
    <source>
        <dbReference type="ARBA" id="ARBA00022837"/>
    </source>
</evidence>
<organism evidence="7 8">
    <name type="scientific">Rhodopirellula baltica SH28</name>
    <dbReference type="NCBI Taxonomy" id="993517"/>
    <lineage>
        <taxon>Bacteria</taxon>
        <taxon>Pseudomonadati</taxon>
        <taxon>Planctomycetota</taxon>
        <taxon>Planctomycetia</taxon>
        <taxon>Pirellulales</taxon>
        <taxon>Pirellulaceae</taxon>
        <taxon>Rhodopirellula</taxon>
    </lineage>
</organism>
<dbReference type="Proteomes" id="UP000007993">
    <property type="component" value="Unassembled WGS sequence"/>
</dbReference>
<evidence type="ECO:0000256" key="2">
    <source>
        <dbReference type="ARBA" id="ARBA00022723"/>
    </source>
</evidence>
<gene>
    <name evidence="7" type="ORF">RBSH_04078</name>
</gene>
<evidence type="ECO:0000313" key="8">
    <source>
        <dbReference type="Proteomes" id="UP000007993"/>
    </source>
</evidence>
<evidence type="ECO:0000256" key="1">
    <source>
        <dbReference type="ARBA" id="ARBA00008779"/>
    </source>
</evidence>